<evidence type="ECO:0000313" key="2">
    <source>
        <dbReference type="Proteomes" id="UP000325315"/>
    </source>
</evidence>
<accession>A0A5B6WRE1</accession>
<dbReference type="OrthoDB" id="1739513at2759"/>
<dbReference type="Gene3D" id="3.30.420.10">
    <property type="entry name" value="Ribonuclease H-like superfamily/Ribonuclease H"/>
    <property type="match status" value="1"/>
</dbReference>
<sequence length="192" mass="22255">MTQKKFIVVAMEYFTKWIEAETLATITERQMKLIVYIFGVHRLILTDNGICFRENLKNFYTHRQIALAQSSVKMPQKKWSVGEAKGTWPEELPGTLWALQTTAHTVIGETTFSLVYGTEAVIPVEIGMRSHRTQHFEEGVNQEPIRLNLDLIDGFREVVEIKNATRAQQVARYYNSKVKKIVPSRRSYPMKY</sequence>
<dbReference type="SUPFAM" id="SSF53098">
    <property type="entry name" value="Ribonuclease H-like"/>
    <property type="match status" value="1"/>
</dbReference>
<dbReference type="Proteomes" id="UP000325315">
    <property type="component" value="Unassembled WGS sequence"/>
</dbReference>
<dbReference type="EMBL" id="SMMG02000002">
    <property type="protein sequence ID" value="KAA3483412.1"/>
    <property type="molecule type" value="Genomic_DNA"/>
</dbReference>
<proteinExistence type="predicted"/>
<protein>
    <submittedName>
        <fullName evidence="1">Rve domain-containing protein</fullName>
    </submittedName>
</protein>
<dbReference type="InterPro" id="IPR036397">
    <property type="entry name" value="RNaseH_sf"/>
</dbReference>
<reference evidence="2" key="1">
    <citation type="journal article" date="2019" name="Plant Biotechnol. J.">
        <title>Genome sequencing of the Australian wild diploid species Gossypium australe highlights disease resistance and delayed gland morphogenesis.</title>
        <authorList>
            <person name="Cai Y."/>
            <person name="Cai X."/>
            <person name="Wang Q."/>
            <person name="Wang P."/>
            <person name="Zhang Y."/>
            <person name="Cai C."/>
            <person name="Xu Y."/>
            <person name="Wang K."/>
            <person name="Zhou Z."/>
            <person name="Wang C."/>
            <person name="Geng S."/>
            <person name="Li B."/>
            <person name="Dong Q."/>
            <person name="Hou Y."/>
            <person name="Wang H."/>
            <person name="Ai P."/>
            <person name="Liu Z."/>
            <person name="Yi F."/>
            <person name="Sun M."/>
            <person name="An G."/>
            <person name="Cheng J."/>
            <person name="Zhang Y."/>
            <person name="Shi Q."/>
            <person name="Xie Y."/>
            <person name="Shi X."/>
            <person name="Chang Y."/>
            <person name="Huang F."/>
            <person name="Chen Y."/>
            <person name="Hong S."/>
            <person name="Mi L."/>
            <person name="Sun Q."/>
            <person name="Zhang L."/>
            <person name="Zhou B."/>
            <person name="Peng R."/>
            <person name="Zhang X."/>
            <person name="Liu F."/>
        </authorList>
    </citation>
    <scope>NUCLEOTIDE SEQUENCE [LARGE SCALE GENOMIC DNA]</scope>
    <source>
        <strain evidence="2">cv. PA1801</strain>
    </source>
</reference>
<comment type="caution">
    <text evidence="1">The sequence shown here is derived from an EMBL/GenBank/DDBJ whole genome shotgun (WGS) entry which is preliminary data.</text>
</comment>
<dbReference type="GO" id="GO:0003676">
    <property type="term" value="F:nucleic acid binding"/>
    <property type="evidence" value="ECO:0007669"/>
    <property type="project" value="InterPro"/>
</dbReference>
<dbReference type="InterPro" id="IPR012337">
    <property type="entry name" value="RNaseH-like_sf"/>
</dbReference>
<dbReference type="AlphaFoldDB" id="A0A5B6WRE1"/>
<dbReference type="PANTHER" id="PTHR48475:SF2">
    <property type="entry name" value="RIBONUCLEASE H"/>
    <property type="match status" value="1"/>
</dbReference>
<keyword evidence="2" id="KW-1185">Reference proteome</keyword>
<name>A0A5B6WRE1_9ROSI</name>
<organism evidence="1 2">
    <name type="scientific">Gossypium australe</name>
    <dbReference type="NCBI Taxonomy" id="47621"/>
    <lineage>
        <taxon>Eukaryota</taxon>
        <taxon>Viridiplantae</taxon>
        <taxon>Streptophyta</taxon>
        <taxon>Embryophyta</taxon>
        <taxon>Tracheophyta</taxon>
        <taxon>Spermatophyta</taxon>
        <taxon>Magnoliopsida</taxon>
        <taxon>eudicotyledons</taxon>
        <taxon>Gunneridae</taxon>
        <taxon>Pentapetalae</taxon>
        <taxon>rosids</taxon>
        <taxon>malvids</taxon>
        <taxon>Malvales</taxon>
        <taxon>Malvaceae</taxon>
        <taxon>Malvoideae</taxon>
        <taxon>Gossypium</taxon>
    </lineage>
</organism>
<dbReference type="PANTHER" id="PTHR48475">
    <property type="entry name" value="RIBONUCLEASE H"/>
    <property type="match status" value="1"/>
</dbReference>
<evidence type="ECO:0000313" key="1">
    <source>
        <dbReference type="EMBL" id="KAA3483412.1"/>
    </source>
</evidence>
<gene>
    <name evidence="1" type="ORF">EPI10_005590</name>
</gene>